<dbReference type="InterPro" id="IPR027417">
    <property type="entry name" value="P-loop_NTPase"/>
</dbReference>
<dbReference type="SUPFAM" id="SSF52540">
    <property type="entry name" value="P-loop containing nucleoside triphosphate hydrolases"/>
    <property type="match status" value="1"/>
</dbReference>
<dbReference type="Gene3D" id="1.10.10.10">
    <property type="entry name" value="Winged helix-like DNA-binding domain superfamily/Winged helix DNA-binding domain"/>
    <property type="match status" value="1"/>
</dbReference>
<dbReference type="EMBL" id="UINC01000990">
    <property type="protein sequence ID" value="SUZ66652.1"/>
    <property type="molecule type" value="Genomic_DNA"/>
</dbReference>
<name>A0A381PI22_9ZZZZ</name>
<dbReference type="InterPro" id="IPR036390">
    <property type="entry name" value="WH_DNA-bd_sf"/>
</dbReference>
<reference evidence="6" key="1">
    <citation type="submission" date="2018-05" db="EMBL/GenBank/DDBJ databases">
        <authorList>
            <person name="Lanie J.A."/>
            <person name="Ng W.-L."/>
            <person name="Kazmierczak K.M."/>
            <person name="Andrzejewski T.M."/>
            <person name="Davidsen T.M."/>
            <person name="Wayne K.J."/>
            <person name="Tettelin H."/>
            <person name="Glass J.I."/>
            <person name="Rusch D."/>
            <person name="Podicherti R."/>
            <person name="Tsui H.-C.T."/>
            <person name="Winkler M.E."/>
        </authorList>
    </citation>
    <scope>NUCLEOTIDE SEQUENCE</scope>
</reference>
<protein>
    <recommendedName>
        <fullName evidence="5">Cdc6 C-terminal domain-containing protein</fullName>
    </recommendedName>
</protein>
<dbReference type="InterPro" id="IPR036388">
    <property type="entry name" value="WH-like_DNA-bd_sf"/>
</dbReference>
<evidence type="ECO:0000256" key="2">
    <source>
        <dbReference type="ARBA" id="ARBA00022705"/>
    </source>
</evidence>
<dbReference type="GO" id="GO:0005524">
    <property type="term" value="F:ATP binding"/>
    <property type="evidence" value="ECO:0007669"/>
    <property type="project" value="UniProtKB-KW"/>
</dbReference>
<dbReference type="PANTHER" id="PTHR10763:SF31">
    <property type="entry name" value="ORC1-TYPE DNA REPLICATION PROTEIN 2"/>
    <property type="match status" value="1"/>
</dbReference>
<evidence type="ECO:0000256" key="4">
    <source>
        <dbReference type="ARBA" id="ARBA00022840"/>
    </source>
</evidence>
<dbReference type="GO" id="GO:0006260">
    <property type="term" value="P:DNA replication"/>
    <property type="evidence" value="ECO:0007669"/>
    <property type="project" value="UniProtKB-KW"/>
</dbReference>
<evidence type="ECO:0000256" key="1">
    <source>
        <dbReference type="ARBA" id="ARBA00006184"/>
    </source>
</evidence>
<dbReference type="InterPro" id="IPR050311">
    <property type="entry name" value="ORC1/CDC6"/>
</dbReference>
<dbReference type="GO" id="GO:0016887">
    <property type="term" value="F:ATP hydrolysis activity"/>
    <property type="evidence" value="ECO:0007669"/>
    <property type="project" value="InterPro"/>
</dbReference>
<keyword evidence="3" id="KW-0547">Nucleotide-binding</keyword>
<dbReference type="Pfam" id="PF13401">
    <property type="entry name" value="AAA_22"/>
    <property type="match status" value="1"/>
</dbReference>
<dbReference type="AlphaFoldDB" id="A0A381PI22"/>
<dbReference type="SMART" id="SM01074">
    <property type="entry name" value="Cdc6_C"/>
    <property type="match status" value="1"/>
</dbReference>
<dbReference type="SUPFAM" id="SSF46785">
    <property type="entry name" value="Winged helix' DNA-binding domain"/>
    <property type="match status" value="1"/>
</dbReference>
<dbReference type="Gene3D" id="3.40.50.300">
    <property type="entry name" value="P-loop containing nucleotide triphosphate hydrolases"/>
    <property type="match status" value="1"/>
</dbReference>
<keyword evidence="4" id="KW-0067">ATP-binding</keyword>
<dbReference type="NCBIfam" id="TIGR02928">
    <property type="entry name" value="orc1/cdc6 family replication initiation protein"/>
    <property type="match status" value="1"/>
</dbReference>
<comment type="similarity">
    <text evidence="1">Belongs to the CDC6/cdc18 family.</text>
</comment>
<dbReference type="Pfam" id="PF09079">
    <property type="entry name" value="WHD_Cdc6"/>
    <property type="match status" value="1"/>
</dbReference>
<accession>A0A381PI22</accession>
<dbReference type="InterPro" id="IPR055237">
    <property type="entry name" value="Cdc6_lid"/>
</dbReference>
<dbReference type="HAMAP" id="MF_01407">
    <property type="entry name" value="ORC1_type_DNA_replic_protein"/>
    <property type="match status" value="1"/>
</dbReference>
<organism evidence="6">
    <name type="scientific">marine metagenome</name>
    <dbReference type="NCBI Taxonomy" id="408172"/>
    <lineage>
        <taxon>unclassified sequences</taxon>
        <taxon>metagenomes</taxon>
        <taxon>ecological metagenomes</taxon>
    </lineage>
</organism>
<dbReference type="InterPro" id="IPR049945">
    <property type="entry name" value="AAA_22"/>
</dbReference>
<sequence>MADYLDRIGAGKVLLTKGPLSYDWTPPELIGRDAQLGELASMFMGIESHNVSCRAVVTGNVGSGKTVLTHRFGLDLSSKLEGRRKIVLAHVNCRNHPSTSQVLQQIALSLDSGHPERGFSSGEIIQTIRRNLKTHDNHLLLVLDEVDILVRRDSSDLIYKLLRIDEGQDEWGSVSLILVSQDPSLFNLFEQAIKSRLGGSTILVMPPYDAGELIGIARQRYEASCRPGSVSDETLAKIGRFAAEAGGDARLAIELLEAAVRRAEKAGRGDVLTDDVRPSTRRAATIEPSQVHELSKHQKLVLLGICRRLKKAEEITSGDARKLYELVCEEHNSKPRGYTTFWKHMKHLEAEGLIESRTDSSTQGRGRTQFITMSNTAPAALESRIERDLLHA</sequence>
<dbReference type="PANTHER" id="PTHR10763">
    <property type="entry name" value="CELL DIVISION CONTROL PROTEIN 6-RELATED"/>
    <property type="match status" value="1"/>
</dbReference>
<dbReference type="InterPro" id="IPR015163">
    <property type="entry name" value="Cdc6_C"/>
</dbReference>
<gene>
    <name evidence="6" type="ORF">METZ01_LOCUS19506</name>
</gene>
<dbReference type="Pfam" id="PF22703">
    <property type="entry name" value="Cdc6_lid"/>
    <property type="match status" value="1"/>
</dbReference>
<evidence type="ECO:0000256" key="3">
    <source>
        <dbReference type="ARBA" id="ARBA00022741"/>
    </source>
</evidence>
<keyword evidence="2" id="KW-0235">DNA replication</keyword>
<evidence type="ECO:0000313" key="6">
    <source>
        <dbReference type="EMBL" id="SUZ66652.1"/>
    </source>
</evidence>
<dbReference type="InterPro" id="IPR014277">
    <property type="entry name" value="Orc1/Cdc6_arc"/>
</dbReference>
<feature type="domain" description="Cdc6 C-terminal" evidence="5">
    <location>
        <begin position="302"/>
        <end position="385"/>
    </location>
</feature>
<proteinExistence type="inferred from homology"/>
<evidence type="ECO:0000259" key="5">
    <source>
        <dbReference type="SMART" id="SM01074"/>
    </source>
</evidence>
<dbReference type="Gene3D" id="1.10.8.60">
    <property type="match status" value="1"/>
</dbReference>